<keyword evidence="3" id="KW-1185">Reference proteome</keyword>
<dbReference type="EMBL" id="JANPWZ010000157">
    <property type="protein sequence ID" value="KAJ3578895.1"/>
    <property type="molecule type" value="Genomic_DNA"/>
</dbReference>
<sequence>MAFYRPEIISITSSESSPSESSDSRAEGWRDELKATIDGIETCGDFAVKKQYSQYPNPGIQIGEHLVALPLDPAQVPLIRDASRQAPFGRGEKTLVDTSVRNTWELDASKFKLANPAWSEFMSDVLQDVSQSLGTSNVTTELYKLLLYEKDSFFKPHKDSEKAPGMIATLSICLPSRYQGGEVHLSHAGTNRVFDTSQNIFDISGLAWYADVTHEIKPIKEGHRLVLIYNIIQKGGSAASADFFTSQGQKLHDAVAQLNLQSSPPKRLLYFLDHKYSQTSLRIDHLKGRDRAISLTLRDACTKNGWYLFLCNVTKRSSDEDYGYDEYDYDLDEDKGPILGMDTVATCNAEIFASAVELDWKDILGTDPYRRRDADSESEGEFTGNEGAATEYRYHDSAVVIVPKAQLSQFFEYDVDIRVLYDLVRDDLNAHPEDPATRRIALDFFKRAVKQEPTLAPRVTELAWRMKEDSLFRATVSAGLKGADNWRGVVHTLVEMIKNAPERPIDWDRSFGGFIKNHESLVRLSQSLDLAESLFEPGDLKTSFQQWRATIELLQFEKIPSFNAKDHDSIMKLVGLHWEDTDWVKNTKAAKAYLMAPNAQLLFFLSLGKNPGDIGRANAPNYMSGFREEQYATQRASAGLRHSRIEKCTQSPSFTAKQFCLRVVKLNKEHDVAVKDYMIQLRQESRRLQPFRSEYLKQLLGADAYGELVMLDKLPHSGEIIQESMDGAQAGQKRRARESVELPAPKR</sequence>
<evidence type="ECO:0000313" key="2">
    <source>
        <dbReference type="EMBL" id="KAJ3578895.1"/>
    </source>
</evidence>
<name>A0A9W8NL00_9PEZI</name>
<gene>
    <name evidence="2" type="ORF">NPX13_g1671</name>
</gene>
<dbReference type="AlphaFoldDB" id="A0A9W8NL00"/>
<dbReference type="PANTHER" id="PTHR33099:SF7">
    <property type="entry name" value="MYND-TYPE DOMAIN-CONTAINING PROTEIN"/>
    <property type="match status" value="1"/>
</dbReference>
<reference evidence="2" key="1">
    <citation type="submission" date="2022-07" db="EMBL/GenBank/DDBJ databases">
        <title>Genome Sequence of Xylaria arbuscula.</title>
        <authorList>
            <person name="Buettner E."/>
        </authorList>
    </citation>
    <scope>NUCLEOTIDE SEQUENCE</scope>
    <source>
        <strain evidence="2">VT107</strain>
    </source>
</reference>
<dbReference type="VEuPathDB" id="FungiDB:F4678DRAFT_460536"/>
<dbReference type="Proteomes" id="UP001148614">
    <property type="component" value="Unassembled WGS sequence"/>
</dbReference>
<evidence type="ECO:0008006" key="4">
    <source>
        <dbReference type="Google" id="ProtNLM"/>
    </source>
</evidence>
<accession>A0A9W8NL00</accession>
<proteinExistence type="predicted"/>
<evidence type="ECO:0000256" key="1">
    <source>
        <dbReference type="SAM" id="MobiDB-lite"/>
    </source>
</evidence>
<evidence type="ECO:0000313" key="3">
    <source>
        <dbReference type="Proteomes" id="UP001148614"/>
    </source>
</evidence>
<protein>
    <recommendedName>
        <fullName evidence="4">Prolyl 4-hydroxylase alpha subunit Fe(2+) 2OG dioxygenase domain-containing protein</fullName>
    </recommendedName>
</protein>
<dbReference type="PANTHER" id="PTHR33099">
    <property type="entry name" value="FE2OG DIOXYGENASE DOMAIN-CONTAINING PROTEIN"/>
    <property type="match status" value="1"/>
</dbReference>
<dbReference type="Gene3D" id="2.60.120.620">
    <property type="entry name" value="q2cbj1_9rhob like domain"/>
    <property type="match status" value="1"/>
</dbReference>
<feature type="region of interest" description="Disordered" evidence="1">
    <location>
        <begin position="721"/>
        <end position="747"/>
    </location>
</feature>
<organism evidence="2 3">
    <name type="scientific">Xylaria arbuscula</name>
    <dbReference type="NCBI Taxonomy" id="114810"/>
    <lineage>
        <taxon>Eukaryota</taxon>
        <taxon>Fungi</taxon>
        <taxon>Dikarya</taxon>
        <taxon>Ascomycota</taxon>
        <taxon>Pezizomycotina</taxon>
        <taxon>Sordariomycetes</taxon>
        <taxon>Xylariomycetidae</taxon>
        <taxon>Xylariales</taxon>
        <taxon>Xylariaceae</taxon>
        <taxon>Xylaria</taxon>
    </lineage>
</organism>
<comment type="caution">
    <text evidence="2">The sequence shown here is derived from an EMBL/GenBank/DDBJ whole genome shotgun (WGS) entry which is preliminary data.</text>
</comment>